<dbReference type="InterPro" id="IPR002051">
    <property type="entry name" value="Haem_Oase"/>
</dbReference>
<evidence type="ECO:0000256" key="5">
    <source>
        <dbReference type="SAM" id="MobiDB-lite"/>
    </source>
</evidence>
<evidence type="ECO:0000313" key="9">
    <source>
        <dbReference type="Proteomes" id="UP000241890"/>
    </source>
</evidence>
<evidence type="ECO:0000256" key="2">
    <source>
        <dbReference type="ARBA" id="ARBA00022723"/>
    </source>
</evidence>
<dbReference type="SMART" id="SM00181">
    <property type="entry name" value="EGF"/>
    <property type="match status" value="4"/>
</dbReference>
<dbReference type="CDD" id="cd19165">
    <property type="entry name" value="HemeO"/>
    <property type="match status" value="2"/>
</dbReference>
<gene>
    <name evidence="8" type="ORF">FCC1311_038292</name>
</gene>
<dbReference type="CDD" id="cd00055">
    <property type="entry name" value="EGF_Lam"/>
    <property type="match status" value="2"/>
</dbReference>
<accession>A0A2R5G964</accession>
<dbReference type="SUPFAM" id="SSF48350">
    <property type="entry name" value="GTPase activation domain, GAP"/>
    <property type="match status" value="1"/>
</dbReference>
<dbReference type="InterPro" id="IPR000198">
    <property type="entry name" value="RhoGAP_dom"/>
</dbReference>
<dbReference type="PROSITE" id="PS01186">
    <property type="entry name" value="EGF_2"/>
    <property type="match status" value="3"/>
</dbReference>
<comment type="caution">
    <text evidence="8">The sequence shown here is derived from an EMBL/GenBank/DDBJ whole genome shotgun (WGS) entry which is preliminary data.</text>
</comment>
<keyword evidence="4" id="KW-0245">EGF-like domain</keyword>
<keyword evidence="3" id="KW-0408">Iron</keyword>
<sequence>MQAAPEDALAQVKAQAAAVCPAFAKAPLDGTLVHASPRHALKKLLRAATDEHAKAGDPVTARAALDAVLARIGESAGEETEEKDAGLAVESVHGGAEVTLSTLLKEETRQVHREAENVAFIRAFIKCKLGKDDYCAFIVRMYHVYCALEEAFAHACTENEPASSVHQEVLRSIWFPKVLDRKGRLEEDLAFLLGDNWREDPNVQTLSRASRCYVGRLKQLAENNPLLLVGHAYTRYLGDLSGGQTLRQTLRRMARKSLQLEGDEGTAFYVFPEISSAKEFKNMYRAQLDAMNLTEIEAAAIAQEAVLAFRLNIGLFLELDRICGLVAPEPASSTPSGAPVPAVKRCPFVDTTPAAAAGLHHGLPRTLPHRQDTSLSSLLKEETRQVHREAENVAFIRAFIKCKLSKSDYCAFIVRMYHIYTALEEAFAQACSNDDPALSRHCEALRSIWFPEVLDRKERLEEDLAFFMGPNWRVDAAVAVPSRASRCYMGRLKQLAENNPLLLVGHAYTRYLGDLSGGQTLRRMARKSLQLEGDEGTAFYVFPEISSAKDFKNMYRARLDAMDLSEDEAATIAEEAVLAFRLNIGLFLELDQVCGLTMANEDEDEGAEHRPRLQLDARIVSGRGALQSKLAHDQMKIMGDSEEGLDGLAAAEEIQFALVHPRRDRKRRRILALYGLNLVQGLANTAEHDLFDRTLVYALYLVQALAAEDFVIVHVHDGMREVNSRYLSWLQKFYKLLPRAHLHSIACVFVLTSSRRLRSRMWLARPFTSSRLWKKIEYVHSTSKLVERLGCVLNVPETPADADVDSCGAVPSPPDSPTSPGSVSAAIASGQSMRDLLCQAAATGSTPINLSLHQGEEDKDAALRTRSHRVACQSASGVPLVLQDCVESILERGAGQEGIFRIPGDENVVEYLKSQYNRGGRPAAPKAKDSDQSAAATAPILISQSSRSLAEPSVHAVASLLKAFFRDLPEPIVPQAVHAQVLRLAECIPDMTTLAYQMGDRMISMPQANLDALGYLMHFLCHISIAWCPISKMTIDNLTIVWAPNILSRGKRASNPSSGDHASNGDMLQTLADLPKLRTRGILACAVVALAVLQAEAACPNSCSGRGRCSDNDQCICYQGFRGNSCEQRVCPFGRAWATTPNGDINGDGDRYDAAVYQPGTAFTSRAHVLTVENMGGSWEYWPSWGSDEEGHFDMECSNAGLCDRELGQCTCFEGFEGSACDRSTCPGGNYCNGNGRCMTIAQQVAEYNQETGSSLAYDLWDADHMRTCKCDPGFGGIGCEDMICPKGDDPMTKTHQIAETQRVRIFSNGMNTEFIGDDGTDTYTGLGGSFTLTYKNHHGQSYTTAPITVQHYDGSAAADAVATDAAAALQALPNAHVPSVSVTAGYCESLIAGDLSNAYADGTNGVAKAMMRCGLSSCPDMIVGTGPLVLMEDPVNEGSCSSGDPNAAPDTLTGTLTGCTEIEYIRCIELKVTFSDPANSGPLNLLTVDVSGVTANDKTNAQDSAVDIQSSVDKTWSLTAATDGAVGYYEGSAISITDNGDFISAVNLAAGTITFGGTEVPSGIMPIGATVILVCNGNTIGEYVLAAEADPATPAYGLSFTSAINDPKGHCAIGNSATATLKTDYISTEHDWSDTTITDDVLSFNVGGTTISSVVSSVTAYDGTNHRSFLLLQDNVADTTVASVANQVLTADGTGTKEADECGGRGLCDYTTGLCTCFKGYTGERCDIQNALWVGAEA</sequence>
<dbReference type="PRINTS" id="PR00011">
    <property type="entry name" value="EGFLAMININ"/>
</dbReference>
<dbReference type="Pfam" id="PF23106">
    <property type="entry name" value="EGF_Teneurin"/>
    <property type="match status" value="2"/>
</dbReference>
<evidence type="ECO:0000256" key="4">
    <source>
        <dbReference type="PROSITE-ProRule" id="PRU00076"/>
    </source>
</evidence>
<dbReference type="CDD" id="cd00159">
    <property type="entry name" value="RhoGAP"/>
    <property type="match status" value="1"/>
</dbReference>
<dbReference type="PROSITE" id="PS50026">
    <property type="entry name" value="EGF_3"/>
    <property type="match status" value="2"/>
</dbReference>
<feature type="domain" description="Rho-GAP" evidence="7">
    <location>
        <begin position="861"/>
        <end position="1079"/>
    </location>
</feature>
<evidence type="ECO:0000259" key="6">
    <source>
        <dbReference type="PROSITE" id="PS50026"/>
    </source>
</evidence>
<dbReference type="PANTHER" id="PTHR10720:SF0">
    <property type="entry name" value="HEME OXYGENASE"/>
    <property type="match status" value="1"/>
</dbReference>
<feature type="disulfide bond" evidence="4">
    <location>
        <begin position="1099"/>
        <end position="1109"/>
    </location>
</feature>
<dbReference type="PANTHER" id="PTHR10720">
    <property type="entry name" value="HEME OXYGENASE"/>
    <property type="match status" value="1"/>
</dbReference>
<reference evidence="8 9" key="1">
    <citation type="submission" date="2017-12" db="EMBL/GenBank/DDBJ databases">
        <title>Sequencing, de novo assembly and annotation of complete genome of a new Thraustochytrid species, strain FCC1311.</title>
        <authorList>
            <person name="Sedici K."/>
            <person name="Godart F."/>
            <person name="Aiese Cigliano R."/>
            <person name="Sanseverino W."/>
            <person name="Barakat M."/>
            <person name="Ortet P."/>
            <person name="Marechal E."/>
            <person name="Cagnac O."/>
            <person name="Amato A."/>
        </authorList>
    </citation>
    <scope>NUCLEOTIDE SEQUENCE [LARGE SCALE GENOMIC DNA]</scope>
</reference>
<dbReference type="Pfam" id="PF00620">
    <property type="entry name" value="RhoGAP"/>
    <property type="match status" value="1"/>
</dbReference>
<dbReference type="Proteomes" id="UP000241890">
    <property type="component" value="Unassembled WGS sequence"/>
</dbReference>
<feature type="disulfide bond" evidence="4">
    <location>
        <begin position="1117"/>
        <end position="1126"/>
    </location>
</feature>
<feature type="disulfide bond" evidence="4">
    <location>
        <begin position="1718"/>
        <end position="1727"/>
    </location>
</feature>
<feature type="region of interest" description="Disordered" evidence="5">
    <location>
        <begin position="803"/>
        <end position="825"/>
    </location>
</feature>
<dbReference type="InterPro" id="IPR000742">
    <property type="entry name" value="EGF"/>
</dbReference>
<keyword evidence="9" id="KW-1185">Reference proteome</keyword>
<comment type="caution">
    <text evidence="4">Lacks conserved residue(s) required for the propagation of feature annotation.</text>
</comment>
<dbReference type="EMBL" id="BEYU01000033">
    <property type="protein sequence ID" value="GBG27606.1"/>
    <property type="molecule type" value="Genomic_DNA"/>
</dbReference>
<dbReference type="InParanoid" id="A0A2R5G964"/>
<dbReference type="Gene3D" id="2.60.120.260">
    <property type="entry name" value="Galactose-binding domain-like"/>
    <property type="match status" value="1"/>
</dbReference>
<dbReference type="PROSITE" id="PS00022">
    <property type="entry name" value="EGF_1"/>
    <property type="match status" value="3"/>
</dbReference>
<feature type="domain" description="EGF-like" evidence="6">
    <location>
        <begin position="1095"/>
        <end position="1127"/>
    </location>
</feature>
<dbReference type="Pfam" id="PF13716">
    <property type="entry name" value="CRAL_TRIO_2"/>
    <property type="match status" value="1"/>
</dbReference>
<dbReference type="InterPro" id="IPR008936">
    <property type="entry name" value="Rho_GTPase_activation_prot"/>
</dbReference>
<dbReference type="Gene3D" id="3.40.525.10">
    <property type="entry name" value="CRAL-TRIO lipid binding domain"/>
    <property type="match status" value="1"/>
</dbReference>
<evidence type="ECO:0000313" key="8">
    <source>
        <dbReference type="EMBL" id="GBG27606.1"/>
    </source>
</evidence>
<dbReference type="GO" id="GO:0020037">
    <property type="term" value="F:heme binding"/>
    <property type="evidence" value="ECO:0007669"/>
    <property type="project" value="TreeGrafter"/>
</dbReference>
<dbReference type="PROSITE" id="PS50238">
    <property type="entry name" value="RHOGAP"/>
    <property type="match status" value="1"/>
</dbReference>
<evidence type="ECO:0000256" key="1">
    <source>
        <dbReference type="ARBA" id="ARBA00022617"/>
    </source>
</evidence>
<evidence type="ECO:0000256" key="3">
    <source>
        <dbReference type="ARBA" id="ARBA00023004"/>
    </source>
</evidence>
<organism evidence="8 9">
    <name type="scientific">Hondaea fermentalgiana</name>
    <dbReference type="NCBI Taxonomy" id="2315210"/>
    <lineage>
        <taxon>Eukaryota</taxon>
        <taxon>Sar</taxon>
        <taxon>Stramenopiles</taxon>
        <taxon>Bigyra</taxon>
        <taxon>Labyrinthulomycetes</taxon>
        <taxon>Thraustochytrida</taxon>
        <taxon>Thraustochytriidae</taxon>
        <taxon>Hondaea</taxon>
    </lineage>
</organism>
<protein>
    <submittedName>
        <fullName evidence="8">Rho GTPase activating protein, putative</fullName>
    </submittedName>
</protein>
<dbReference type="Gene3D" id="1.10.555.10">
    <property type="entry name" value="Rho GTPase activation protein"/>
    <property type="match status" value="1"/>
</dbReference>
<keyword evidence="1" id="KW-0349">Heme</keyword>
<proteinExistence type="predicted"/>
<name>A0A2R5G964_9STRA</name>
<keyword evidence="4" id="KW-1015">Disulfide bond</keyword>
<dbReference type="InterPro" id="IPR036865">
    <property type="entry name" value="CRAL-TRIO_dom_sf"/>
</dbReference>
<dbReference type="InterPro" id="IPR016084">
    <property type="entry name" value="Haem_Oase-like_multi-hlx"/>
</dbReference>
<dbReference type="GO" id="GO:0006788">
    <property type="term" value="P:heme oxidation"/>
    <property type="evidence" value="ECO:0007669"/>
    <property type="project" value="InterPro"/>
</dbReference>
<dbReference type="Pfam" id="PF01126">
    <property type="entry name" value="Heme_oxygenase"/>
    <property type="match status" value="2"/>
</dbReference>
<feature type="domain" description="EGF-like" evidence="6">
    <location>
        <begin position="1693"/>
        <end position="1728"/>
    </location>
</feature>
<dbReference type="SUPFAM" id="SSF48613">
    <property type="entry name" value="Heme oxygenase-like"/>
    <property type="match status" value="2"/>
</dbReference>
<dbReference type="GO" id="GO:0004392">
    <property type="term" value="F:heme oxygenase (decyclizing) activity"/>
    <property type="evidence" value="ECO:0007669"/>
    <property type="project" value="InterPro"/>
</dbReference>
<evidence type="ECO:0000259" key="7">
    <source>
        <dbReference type="PROSITE" id="PS50238"/>
    </source>
</evidence>
<dbReference type="InterPro" id="IPR002049">
    <property type="entry name" value="LE_dom"/>
</dbReference>
<dbReference type="GO" id="GO:0007165">
    <property type="term" value="P:signal transduction"/>
    <property type="evidence" value="ECO:0007669"/>
    <property type="project" value="InterPro"/>
</dbReference>
<dbReference type="GO" id="GO:0046872">
    <property type="term" value="F:metal ion binding"/>
    <property type="evidence" value="ECO:0007669"/>
    <property type="project" value="UniProtKB-KW"/>
</dbReference>
<keyword evidence="2" id="KW-0479">Metal-binding</keyword>
<dbReference type="PRINTS" id="PR00088">
    <property type="entry name" value="HAEMOXYGNASE"/>
</dbReference>
<dbReference type="InterPro" id="IPR001251">
    <property type="entry name" value="CRAL-TRIO_dom"/>
</dbReference>
<dbReference type="GO" id="GO:0042167">
    <property type="term" value="P:heme catabolic process"/>
    <property type="evidence" value="ECO:0007669"/>
    <property type="project" value="TreeGrafter"/>
</dbReference>
<dbReference type="SMART" id="SM00324">
    <property type="entry name" value="RhoGAP"/>
    <property type="match status" value="1"/>
</dbReference>
<dbReference type="InterPro" id="IPR016053">
    <property type="entry name" value="Haem_Oase-like"/>
</dbReference>
<dbReference type="OrthoDB" id="652091at2759"/>
<dbReference type="Gene3D" id="2.10.25.10">
    <property type="entry name" value="Laminin"/>
    <property type="match status" value="1"/>
</dbReference>
<dbReference type="Gene3D" id="1.20.910.10">
    <property type="entry name" value="Heme oxygenase-like"/>
    <property type="match status" value="2"/>
</dbReference>
<dbReference type="GO" id="GO:0006979">
    <property type="term" value="P:response to oxidative stress"/>
    <property type="evidence" value="ECO:0007669"/>
    <property type="project" value="TreeGrafter"/>
</dbReference>